<dbReference type="Proteomes" id="UP000198604">
    <property type="component" value="Unassembled WGS sequence"/>
</dbReference>
<proteinExistence type="predicted"/>
<sequence precursor="true">MSKFSQKCLKVSVISLFIGALLLGAGFAMGGIQAIKSITAPQKVSEVFTDISELRVNTYRNIHIQSGDVQKPTVSYYKKSTFLSDIELTKEGDLLSIKNVEKEFEMTGLIEVFGYLLNESGRTSDFREIVVTLPKDKPLEALTGWSMWMQLTNLTIENIDYQGSFTGIVNSTISKGNLQGSISANDSKLKDVKLNLYSDYSQFTNSSGENLVITDQSGGINFSNSTLKNISYSDGSTEEEIQKEAELAASSNGEDNYYGYESQVTIENVKLLGENHFMASAINMDINLAADSKTNVDIQSYGGDIQLSGHYQDLKKVSENTGTRVSHTEKDATGKIIILNSYGNISMK</sequence>
<accession>A0A0E3WEL8</accession>
<dbReference type="AlphaFoldDB" id="A0A0E3WEL8"/>
<dbReference type="STRING" id="1608583.BN1356_00275"/>
<dbReference type="InterPro" id="IPR025164">
    <property type="entry name" value="Toastrack_DUF4097"/>
</dbReference>
<feature type="domain" description="DUF4097" evidence="1">
    <location>
        <begin position="51"/>
        <end position="346"/>
    </location>
</feature>
<gene>
    <name evidence="2" type="ORF">BN1356_00275</name>
</gene>
<name>A0A0E3WEL8_9STRE</name>
<evidence type="ECO:0000313" key="3">
    <source>
        <dbReference type="Proteomes" id="UP000198604"/>
    </source>
</evidence>
<evidence type="ECO:0000259" key="1">
    <source>
        <dbReference type="Pfam" id="PF13349"/>
    </source>
</evidence>
<dbReference type="EMBL" id="CTEN01000001">
    <property type="protein sequence ID" value="CQR23909.1"/>
    <property type="molecule type" value="Genomic_DNA"/>
</dbReference>
<reference evidence="3" key="1">
    <citation type="submission" date="2015-03" db="EMBL/GenBank/DDBJ databases">
        <authorList>
            <person name="Urmite Genomes"/>
        </authorList>
    </citation>
    <scope>NUCLEOTIDE SEQUENCE [LARGE SCALE GENOMIC DNA]</scope>
    <source>
        <strain evidence="3">FF10</strain>
    </source>
</reference>
<evidence type="ECO:0000313" key="2">
    <source>
        <dbReference type="EMBL" id="CQR23909.1"/>
    </source>
</evidence>
<keyword evidence="3" id="KW-1185">Reference proteome</keyword>
<dbReference type="Pfam" id="PF13349">
    <property type="entry name" value="DUF4097"/>
    <property type="match status" value="1"/>
</dbReference>
<organism evidence="2 3">
    <name type="scientific">Streptococcus varani</name>
    <dbReference type="NCBI Taxonomy" id="1608583"/>
    <lineage>
        <taxon>Bacteria</taxon>
        <taxon>Bacillati</taxon>
        <taxon>Bacillota</taxon>
        <taxon>Bacilli</taxon>
        <taxon>Lactobacillales</taxon>
        <taxon>Streptococcaceae</taxon>
        <taxon>Streptococcus</taxon>
    </lineage>
</organism>
<protein>
    <recommendedName>
        <fullName evidence="1">DUF4097 domain-containing protein</fullName>
    </recommendedName>
</protein>